<dbReference type="CDD" id="cd05931">
    <property type="entry name" value="FAAL"/>
    <property type="match status" value="1"/>
</dbReference>
<accession>A0ABT0K236</accession>
<dbReference type="SUPFAM" id="SSF56801">
    <property type="entry name" value="Acetyl-CoA synthetase-like"/>
    <property type="match status" value="1"/>
</dbReference>
<dbReference type="PROSITE" id="PS00455">
    <property type="entry name" value="AMP_BINDING"/>
    <property type="match status" value="1"/>
</dbReference>
<keyword evidence="5" id="KW-1185">Reference proteome</keyword>
<dbReference type="PANTHER" id="PTHR22754:SF32">
    <property type="entry name" value="DISCO-INTERACTING PROTEIN 2"/>
    <property type="match status" value="1"/>
</dbReference>
<dbReference type="GO" id="GO:0016874">
    <property type="term" value="F:ligase activity"/>
    <property type="evidence" value="ECO:0007669"/>
    <property type="project" value="UniProtKB-KW"/>
</dbReference>
<dbReference type="Pfam" id="PF00501">
    <property type="entry name" value="AMP-binding"/>
    <property type="match status" value="1"/>
</dbReference>
<dbReference type="Proteomes" id="UP001201873">
    <property type="component" value="Unassembled WGS sequence"/>
</dbReference>
<comment type="similarity">
    <text evidence="1">Belongs to the ATP-dependent AMP-binding enzyme family.</text>
</comment>
<protein>
    <submittedName>
        <fullName evidence="4">Fatty acyl-AMP ligase</fullName>
    </submittedName>
</protein>
<dbReference type="Gene3D" id="3.40.50.12780">
    <property type="entry name" value="N-terminal domain of ligase-like"/>
    <property type="match status" value="1"/>
</dbReference>
<sequence>MNGPNFVRMLTQHAERAPDRQAVIFCRNSLGGDIEQSLSYAELDRAARLIAAGLAECCARGDRVLLLYPQGLDFVCGFVGCLYAGLLPVVAPPTGDRAKLGRIALIAADAEISAILTVPAEHASVADVLAAEGHPPVPILDIGDLVHPDTAAPWQPVQAEPGDTAFLQYTSGSTSTPRGVVVSHGNLVHNIRLLLAGLGWEPGQVCCGWIPMFHDMGLILTLLSPLYLGTTTVLLAPSDFLRRPYRWLHLVSRYRATITAAPNFAYELCVRRVTDAQLADLDLDLSAWRIAVCGAEPVDAGTLRRFADRFAPAGFRLSSFAPGYGLAETTLALSTTHVDEPPRIREVDAEQLAAHRLVPATGGRSTALVASGRIGDNDVRIIDPQTRQELPDGLVGEVWVRGASVTGGYWRRPDLTAELFQARTAGGETGFLRTGDLGCTEDSWLFVTGRLKEVLIVHGRNLYPQDIERELCGLHAAFGERTSSAFSVPAPTEEIVVVQEIRPAGLAAPLPELASLVKARLSSSLGTRVANVVFVAPGRVPRTTSGKLQRGLLRDRFMRNELKVLFEDLLPELRRRYRANPVAG</sequence>
<dbReference type="PANTHER" id="PTHR22754">
    <property type="entry name" value="DISCO-INTERACTING PROTEIN 2 DIP2 -RELATED"/>
    <property type="match status" value="1"/>
</dbReference>
<evidence type="ECO:0000256" key="1">
    <source>
        <dbReference type="ARBA" id="ARBA00006432"/>
    </source>
</evidence>
<evidence type="ECO:0000313" key="5">
    <source>
        <dbReference type="Proteomes" id="UP001201873"/>
    </source>
</evidence>
<feature type="domain" description="AMP-dependent synthetase/ligase" evidence="3">
    <location>
        <begin position="11"/>
        <end position="410"/>
    </location>
</feature>
<dbReference type="RefSeq" id="WP_248826019.1">
    <property type="nucleotide sequence ID" value="NZ_JALKFT010000022.1"/>
</dbReference>
<dbReference type="InterPro" id="IPR042099">
    <property type="entry name" value="ANL_N_sf"/>
</dbReference>
<name>A0ABT0K236_9ACTN</name>
<evidence type="ECO:0000259" key="3">
    <source>
        <dbReference type="Pfam" id="PF00501"/>
    </source>
</evidence>
<dbReference type="InterPro" id="IPR000873">
    <property type="entry name" value="AMP-dep_synth/lig_dom"/>
</dbReference>
<keyword evidence="2 4" id="KW-0436">Ligase</keyword>
<dbReference type="InterPro" id="IPR045851">
    <property type="entry name" value="AMP-bd_C_sf"/>
</dbReference>
<reference evidence="4 5" key="1">
    <citation type="submission" date="2022-04" db="EMBL/GenBank/DDBJ databases">
        <title>Genome diversity in the genus Frankia.</title>
        <authorList>
            <person name="Carlos-Shanley C."/>
            <person name="Hahn D."/>
        </authorList>
    </citation>
    <scope>NUCLEOTIDE SEQUENCE [LARGE SCALE GENOMIC DNA]</scope>
    <source>
        <strain evidence="4 5">Ag45/Mut15</strain>
    </source>
</reference>
<dbReference type="InterPro" id="IPR040097">
    <property type="entry name" value="FAAL/FAAC"/>
</dbReference>
<organism evidence="4 5">
    <name type="scientific">Frankia umida</name>
    <dbReference type="NCBI Taxonomy" id="573489"/>
    <lineage>
        <taxon>Bacteria</taxon>
        <taxon>Bacillati</taxon>
        <taxon>Actinomycetota</taxon>
        <taxon>Actinomycetes</taxon>
        <taxon>Frankiales</taxon>
        <taxon>Frankiaceae</taxon>
        <taxon>Frankia</taxon>
    </lineage>
</organism>
<dbReference type="Gene3D" id="3.30.300.30">
    <property type="match status" value="1"/>
</dbReference>
<evidence type="ECO:0000313" key="4">
    <source>
        <dbReference type="EMBL" id="MCK9877845.1"/>
    </source>
</evidence>
<comment type="caution">
    <text evidence="4">The sequence shown here is derived from an EMBL/GenBank/DDBJ whole genome shotgun (WGS) entry which is preliminary data.</text>
</comment>
<gene>
    <name evidence="4" type="ORF">MXD59_19035</name>
</gene>
<proteinExistence type="inferred from homology"/>
<dbReference type="EMBL" id="JALKFT010000022">
    <property type="protein sequence ID" value="MCK9877845.1"/>
    <property type="molecule type" value="Genomic_DNA"/>
</dbReference>
<evidence type="ECO:0000256" key="2">
    <source>
        <dbReference type="ARBA" id="ARBA00022598"/>
    </source>
</evidence>
<dbReference type="InterPro" id="IPR020845">
    <property type="entry name" value="AMP-binding_CS"/>
</dbReference>